<dbReference type="InterPro" id="IPR036640">
    <property type="entry name" value="ABC1_TM_sf"/>
</dbReference>
<name>A0A9D1DCF9_9FIRM</name>
<keyword evidence="6" id="KW-0067">ATP-binding</keyword>
<evidence type="ECO:0000256" key="3">
    <source>
        <dbReference type="ARBA" id="ARBA00022989"/>
    </source>
</evidence>
<dbReference type="Proteomes" id="UP000886749">
    <property type="component" value="Unassembled WGS sequence"/>
</dbReference>
<keyword evidence="6" id="KW-0547">Nucleotide-binding</keyword>
<evidence type="ECO:0000313" key="7">
    <source>
        <dbReference type="Proteomes" id="UP000886749"/>
    </source>
</evidence>
<evidence type="ECO:0000256" key="4">
    <source>
        <dbReference type="ARBA" id="ARBA00023136"/>
    </source>
</evidence>
<keyword evidence="4 5" id="KW-0472">Membrane</keyword>
<proteinExistence type="predicted"/>
<evidence type="ECO:0000256" key="2">
    <source>
        <dbReference type="ARBA" id="ARBA00022692"/>
    </source>
</evidence>
<reference evidence="6" key="1">
    <citation type="submission" date="2020-10" db="EMBL/GenBank/DDBJ databases">
        <authorList>
            <person name="Gilroy R."/>
        </authorList>
    </citation>
    <scope>NUCLEOTIDE SEQUENCE</scope>
    <source>
        <strain evidence="6">CHK184-25365</strain>
    </source>
</reference>
<evidence type="ECO:0000256" key="5">
    <source>
        <dbReference type="SAM" id="Phobius"/>
    </source>
</evidence>
<dbReference type="AlphaFoldDB" id="A0A9D1DCF9"/>
<dbReference type="SUPFAM" id="SSF90123">
    <property type="entry name" value="ABC transporter transmembrane region"/>
    <property type="match status" value="1"/>
</dbReference>
<dbReference type="EMBL" id="DVGY01000120">
    <property type="protein sequence ID" value="HIR41252.1"/>
    <property type="molecule type" value="Genomic_DNA"/>
</dbReference>
<keyword evidence="3 5" id="KW-1133">Transmembrane helix</keyword>
<sequence>MMINKRLIGAVPESKKYIALNVVLQWCSLAANILLMASISWLLACLFTGAADGVQILWTALTALGALAVRFGCTAGAFKMSYLSS</sequence>
<dbReference type="GO" id="GO:0005886">
    <property type="term" value="C:plasma membrane"/>
    <property type="evidence" value="ECO:0007669"/>
    <property type="project" value="UniProtKB-SubCell"/>
</dbReference>
<dbReference type="GO" id="GO:0005524">
    <property type="term" value="F:ATP binding"/>
    <property type="evidence" value="ECO:0007669"/>
    <property type="project" value="UniProtKB-KW"/>
</dbReference>
<feature type="transmembrane region" description="Helical" evidence="5">
    <location>
        <begin position="20"/>
        <end position="44"/>
    </location>
</feature>
<organism evidence="6 7">
    <name type="scientific">Candidatus Egerieicola pullicola</name>
    <dbReference type="NCBI Taxonomy" id="2840775"/>
    <lineage>
        <taxon>Bacteria</taxon>
        <taxon>Bacillati</taxon>
        <taxon>Bacillota</taxon>
        <taxon>Clostridia</taxon>
        <taxon>Eubacteriales</taxon>
        <taxon>Oscillospiraceae</taxon>
        <taxon>Oscillospiraceae incertae sedis</taxon>
        <taxon>Candidatus Egerieicola</taxon>
    </lineage>
</organism>
<evidence type="ECO:0000256" key="1">
    <source>
        <dbReference type="ARBA" id="ARBA00004651"/>
    </source>
</evidence>
<feature type="non-terminal residue" evidence="6">
    <location>
        <position position="85"/>
    </location>
</feature>
<keyword evidence="2 5" id="KW-0812">Transmembrane</keyword>
<comment type="subcellular location">
    <subcellularLocation>
        <location evidence="1">Cell membrane</location>
        <topology evidence="1">Multi-pass membrane protein</topology>
    </subcellularLocation>
</comment>
<protein>
    <submittedName>
        <fullName evidence="6">Cysteine ABC transporter ATP-binding protein</fullName>
    </submittedName>
</protein>
<gene>
    <name evidence="6" type="ORF">IAB36_05445</name>
</gene>
<accession>A0A9D1DCF9</accession>
<evidence type="ECO:0000313" key="6">
    <source>
        <dbReference type="EMBL" id="HIR41252.1"/>
    </source>
</evidence>
<reference evidence="6" key="2">
    <citation type="journal article" date="2021" name="PeerJ">
        <title>Extensive microbial diversity within the chicken gut microbiome revealed by metagenomics and culture.</title>
        <authorList>
            <person name="Gilroy R."/>
            <person name="Ravi A."/>
            <person name="Getino M."/>
            <person name="Pursley I."/>
            <person name="Horton D.L."/>
            <person name="Alikhan N.F."/>
            <person name="Baker D."/>
            <person name="Gharbi K."/>
            <person name="Hall N."/>
            <person name="Watson M."/>
            <person name="Adriaenssens E.M."/>
            <person name="Foster-Nyarko E."/>
            <person name="Jarju S."/>
            <person name="Secka A."/>
            <person name="Antonio M."/>
            <person name="Oren A."/>
            <person name="Chaudhuri R.R."/>
            <person name="La Ragione R."/>
            <person name="Hildebrand F."/>
            <person name="Pallen M.J."/>
        </authorList>
    </citation>
    <scope>NUCLEOTIDE SEQUENCE</scope>
    <source>
        <strain evidence="6">CHK184-25365</strain>
    </source>
</reference>
<comment type="caution">
    <text evidence="6">The sequence shown here is derived from an EMBL/GenBank/DDBJ whole genome shotgun (WGS) entry which is preliminary data.</text>
</comment>
<feature type="transmembrane region" description="Helical" evidence="5">
    <location>
        <begin position="56"/>
        <end position="78"/>
    </location>
</feature>